<evidence type="ECO:0000313" key="3">
    <source>
        <dbReference type="EMBL" id="KOS22033.1"/>
    </source>
</evidence>
<gene>
    <name evidence="3" type="ORF">ESCO_001884</name>
</gene>
<dbReference type="Pfam" id="PF16558">
    <property type="entry name" value="AZUL"/>
    <property type="match status" value="1"/>
</dbReference>
<feature type="region of interest" description="Disordered" evidence="1">
    <location>
        <begin position="1"/>
        <end position="29"/>
    </location>
</feature>
<keyword evidence="4" id="KW-1185">Reference proteome</keyword>
<evidence type="ECO:0000259" key="2">
    <source>
        <dbReference type="Pfam" id="PF16558"/>
    </source>
</evidence>
<dbReference type="Proteomes" id="UP000053831">
    <property type="component" value="Unassembled WGS sequence"/>
</dbReference>
<feature type="compositionally biased region" description="Basic and acidic residues" evidence="1">
    <location>
        <begin position="15"/>
        <end position="29"/>
    </location>
</feature>
<accession>A0A0M9VWF9</accession>
<dbReference type="STRING" id="150374.A0A0M9VWF9"/>
<dbReference type="InterPro" id="IPR042556">
    <property type="entry name" value="AZUL_sf"/>
</dbReference>
<evidence type="ECO:0000313" key="4">
    <source>
        <dbReference type="Proteomes" id="UP000053831"/>
    </source>
</evidence>
<dbReference type="EMBL" id="LGSR01000006">
    <property type="protein sequence ID" value="KOS22033.1"/>
    <property type="molecule type" value="Genomic_DNA"/>
</dbReference>
<feature type="domain" description="Ubiquitin-protein ligase E3A N-terminal zinc-binding" evidence="2">
    <location>
        <begin position="83"/>
        <end position="147"/>
    </location>
</feature>
<evidence type="ECO:0000256" key="1">
    <source>
        <dbReference type="SAM" id="MobiDB-lite"/>
    </source>
</evidence>
<sequence length="213" mass="23672">MSAPAHQASPAVAHDPAHVAADQRPRASHEASSEVDLLAGLWQEAMFARLPPDAPPELKDYVRDVENPRRVYAIYRASRRHDFQLLIERYVTQLRNGCGVPKCTTATCFTCRKRLAGKAPIRRYNPASARTLAVYLASQDNPEKGICPYLKPDYRSFAVATFGTVAFKMLEWLTPQGIEAMTAKISELGGLGRPPFAVFSSEQLLERFIALKV</sequence>
<dbReference type="InterPro" id="IPR032353">
    <property type="entry name" value="AZUL"/>
</dbReference>
<proteinExistence type="predicted"/>
<name>A0A0M9VWF9_ESCWE</name>
<protein>
    <recommendedName>
        <fullName evidence="2">Ubiquitin-protein ligase E3A N-terminal zinc-binding domain-containing protein</fullName>
    </recommendedName>
</protein>
<reference evidence="3 4" key="1">
    <citation type="submission" date="2015-07" db="EMBL/GenBank/DDBJ databases">
        <title>The genome of the fungus Escovopsis weberi, a specialized disease agent of ant agriculture.</title>
        <authorList>
            <person name="de Man T.J."/>
            <person name="Stajich J.E."/>
            <person name="Kubicek C.P."/>
            <person name="Chenthamara K."/>
            <person name="Atanasova L."/>
            <person name="Druzhinina I.S."/>
            <person name="Birnbaum S."/>
            <person name="Barribeau S.M."/>
            <person name="Teiling C."/>
            <person name="Suen G."/>
            <person name="Currie C."/>
            <person name="Gerardo N.M."/>
        </authorList>
    </citation>
    <scope>NUCLEOTIDE SEQUENCE [LARGE SCALE GENOMIC DNA]</scope>
</reference>
<dbReference type="AlphaFoldDB" id="A0A0M9VWF9"/>
<organism evidence="3 4">
    <name type="scientific">Escovopsis weberi</name>
    <dbReference type="NCBI Taxonomy" id="150374"/>
    <lineage>
        <taxon>Eukaryota</taxon>
        <taxon>Fungi</taxon>
        <taxon>Dikarya</taxon>
        <taxon>Ascomycota</taxon>
        <taxon>Pezizomycotina</taxon>
        <taxon>Sordariomycetes</taxon>
        <taxon>Hypocreomycetidae</taxon>
        <taxon>Hypocreales</taxon>
        <taxon>Hypocreaceae</taxon>
        <taxon>Escovopsis</taxon>
    </lineage>
</organism>
<comment type="caution">
    <text evidence="3">The sequence shown here is derived from an EMBL/GenBank/DDBJ whole genome shotgun (WGS) entry which is preliminary data.</text>
</comment>
<dbReference type="Gene3D" id="6.10.130.10">
    <property type="entry name" value="Ubiquitin-protein ligase E3A, N-terminal zinc-binding domain (AZUL)"/>
    <property type="match status" value="1"/>
</dbReference>
<dbReference type="OrthoDB" id="5981550at2759"/>